<dbReference type="Proteomes" id="UP000248021">
    <property type="component" value="Unassembled WGS sequence"/>
</dbReference>
<feature type="domain" description="AlgX/AlgJ SGNH hydrolase-like" evidence="7">
    <location>
        <begin position="116"/>
        <end position="262"/>
    </location>
</feature>
<keyword evidence="3 8" id="KW-0808">Transferase</keyword>
<evidence type="ECO:0000313" key="9">
    <source>
        <dbReference type="Proteomes" id="UP000248021"/>
    </source>
</evidence>
<evidence type="ECO:0000256" key="6">
    <source>
        <dbReference type="ARBA" id="ARBA00022841"/>
    </source>
</evidence>
<keyword evidence="4" id="KW-0732">Signal</keyword>
<dbReference type="UniPathway" id="UPA00286"/>
<protein>
    <submittedName>
        <fullName evidence="8">Acetyltransferase AlgX (SGNH hydrolase-like protein)</fullName>
    </submittedName>
</protein>
<evidence type="ECO:0000256" key="3">
    <source>
        <dbReference type="ARBA" id="ARBA00022679"/>
    </source>
</evidence>
<organism evidence="8 9">
    <name type="scientific">Chelatococcus asaccharovorans</name>
    <dbReference type="NCBI Taxonomy" id="28210"/>
    <lineage>
        <taxon>Bacteria</taxon>
        <taxon>Pseudomonadati</taxon>
        <taxon>Pseudomonadota</taxon>
        <taxon>Alphaproteobacteria</taxon>
        <taxon>Hyphomicrobiales</taxon>
        <taxon>Chelatococcaceae</taxon>
        <taxon>Chelatococcus</taxon>
    </lineage>
</organism>
<dbReference type="GO" id="GO:0016740">
    <property type="term" value="F:transferase activity"/>
    <property type="evidence" value="ECO:0007669"/>
    <property type="project" value="UniProtKB-KW"/>
</dbReference>
<accession>A0A2V3UI10</accession>
<proteinExistence type="predicted"/>
<evidence type="ECO:0000256" key="1">
    <source>
        <dbReference type="ARBA" id="ARBA00004418"/>
    </source>
</evidence>
<dbReference type="GO" id="GO:0042121">
    <property type="term" value="P:alginic acid biosynthetic process"/>
    <property type="evidence" value="ECO:0007669"/>
    <property type="project" value="UniProtKB-UniPathway"/>
</dbReference>
<evidence type="ECO:0000256" key="2">
    <source>
        <dbReference type="ARBA" id="ARBA00005182"/>
    </source>
</evidence>
<gene>
    <name evidence="8" type="ORF">C7450_101565</name>
</gene>
<dbReference type="EMBL" id="QJJK01000001">
    <property type="protein sequence ID" value="PXW64806.1"/>
    <property type="molecule type" value="Genomic_DNA"/>
</dbReference>
<keyword evidence="5" id="KW-0574">Periplasm</keyword>
<evidence type="ECO:0000256" key="5">
    <source>
        <dbReference type="ARBA" id="ARBA00022764"/>
    </source>
</evidence>
<name>A0A2V3UI10_9HYPH</name>
<evidence type="ECO:0000313" key="8">
    <source>
        <dbReference type="EMBL" id="PXW64806.1"/>
    </source>
</evidence>
<keyword evidence="6" id="KW-0016">Alginate biosynthesis</keyword>
<keyword evidence="8" id="KW-0378">Hydrolase</keyword>
<comment type="pathway">
    <text evidence="2">Glycan biosynthesis; alginate biosynthesis.</text>
</comment>
<evidence type="ECO:0000259" key="7">
    <source>
        <dbReference type="Pfam" id="PF16822"/>
    </source>
</evidence>
<dbReference type="Pfam" id="PF16822">
    <property type="entry name" value="ALGX"/>
    <property type="match status" value="1"/>
</dbReference>
<comment type="subcellular location">
    <subcellularLocation>
        <location evidence="1">Periplasm</location>
    </subcellularLocation>
</comment>
<keyword evidence="9" id="KW-1185">Reference proteome</keyword>
<reference evidence="8 9" key="1">
    <citation type="submission" date="2018-05" db="EMBL/GenBank/DDBJ databases">
        <title>Genomic Encyclopedia of Type Strains, Phase IV (KMG-IV): sequencing the most valuable type-strain genomes for metagenomic binning, comparative biology and taxonomic classification.</title>
        <authorList>
            <person name="Goeker M."/>
        </authorList>
    </citation>
    <scope>NUCLEOTIDE SEQUENCE [LARGE SCALE GENOMIC DNA]</scope>
    <source>
        <strain evidence="8 9">DSM 6462</strain>
    </source>
</reference>
<sequence>MNWLVYFGAERRLKSIVPHWFLIAVALLVLAPAAAMMARAIPLKGPQRFSIAKLAGVTPERPPIEPSLTTVRSGIWQTAVIDTLIRLMGQPRETYIRLNNGIAYALGRSTVPSIIIGRDRMLYETAYVDDWCGRGTPIDAEVQAARIARIAAAVRRAGKGFAFVISPSKAALYPENLPEPCAPAATRNYDRLRAALTNYDLPVIDGHMLALAVKASQEHPVFNRDGTHWNDLGAYAAIREALAVLGEQLDVPPRQLTLSRVDADRLPVHDDNDLVLLLNLPNTPVYPWPHGRFIVSAKGTPPRLLVVGTSFMWRFLRILSLNGALADSTFYYYFSRTFEYHDDSLTEAGKARQPASDLSKGFLSADAVVLEANEAVLSSSHIEAFENALAALTSESSKGRLPDP</sequence>
<dbReference type="InterPro" id="IPR031811">
    <property type="entry name" value="ALGX/ALGJ_SGNH-like"/>
</dbReference>
<evidence type="ECO:0000256" key="4">
    <source>
        <dbReference type="ARBA" id="ARBA00022729"/>
    </source>
</evidence>
<dbReference type="AlphaFoldDB" id="A0A2V3UI10"/>
<comment type="caution">
    <text evidence="8">The sequence shown here is derived from an EMBL/GenBank/DDBJ whole genome shotgun (WGS) entry which is preliminary data.</text>
</comment>
<dbReference type="GO" id="GO:0042597">
    <property type="term" value="C:periplasmic space"/>
    <property type="evidence" value="ECO:0007669"/>
    <property type="project" value="UniProtKB-SubCell"/>
</dbReference>
<dbReference type="GO" id="GO:0016787">
    <property type="term" value="F:hydrolase activity"/>
    <property type="evidence" value="ECO:0007669"/>
    <property type="project" value="UniProtKB-KW"/>
</dbReference>